<name>A0ABW5GA42_9PSEU</name>
<dbReference type="SUPFAM" id="SSF50475">
    <property type="entry name" value="FMN-binding split barrel"/>
    <property type="match status" value="1"/>
</dbReference>
<evidence type="ECO:0000313" key="4">
    <source>
        <dbReference type="Proteomes" id="UP001597419"/>
    </source>
</evidence>
<dbReference type="Proteomes" id="UP001597419">
    <property type="component" value="Unassembled WGS sequence"/>
</dbReference>
<evidence type="ECO:0000256" key="1">
    <source>
        <dbReference type="ARBA" id="ARBA00008710"/>
    </source>
</evidence>
<dbReference type="InterPro" id="IPR004378">
    <property type="entry name" value="F420H2_quin_Rdtase"/>
</dbReference>
<keyword evidence="4" id="KW-1185">Reference proteome</keyword>
<dbReference type="EMBL" id="JBHUKU010000002">
    <property type="protein sequence ID" value="MFD2457937.1"/>
    <property type="molecule type" value="Genomic_DNA"/>
</dbReference>
<dbReference type="InterPro" id="IPR012349">
    <property type="entry name" value="Split_barrel_FMN-bd"/>
</dbReference>
<comment type="catalytic activity">
    <reaction evidence="2">
        <text>oxidized coenzyme F420-(gamma-L-Glu)(n) + a quinol + H(+) = reduced coenzyme F420-(gamma-L-Glu)(n) + a quinone</text>
        <dbReference type="Rhea" id="RHEA:39663"/>
        <dbReference type="Rhea" id="RHEA-COMP:12939"/>
        <dbReference type="Rhea" id="RHEA-COMP:14378"/>
        <dbReference type="ChEBI" id="CHEBI:15378"/>
        <dbReference type="ChEBI" id="CHEBI:24646"/>
        <dbReference type="ChEBI" id="CHEBI:132124"/>
        <dbReference type="ChEBI" id="CHEBI:133980"/>
        <dbReference type="ChEBI" id="CHEBI:139511"/>
    </reaction>
</comment>
<dbReference type="NCBIfam" id="TIGR00026">
    <property type="entry name" value="hi_GC_TIGR00026"/>
    <property type="match status" value="1"/>
</dbReference>
<comment type="similarity">
    <text evidence="1">Belongs to the F420H(2)-dependent quinone reductase family.</text>
</comment>
<accession>A0ABW5GA42</accession>
<comment type="caution">
    <text evidence="3">The sequence shown here is derived from an EMBL/GenBank/DDBJ whole genome shotgun (WGS) entry which is preliminary data.</text>
</comment>
<dbReference type="PANTHER" id="PTHR39428">
    <property type="entry name" value="F420H(2)-DEPENDENT QUINONE REDUCTASE RV1261C"/>
    <property type="match status" value="1"/>
</dbReference>
<reference evidence="4" key="1">
    <citation type="journal article" date="2019" name="Int. J. Syst. Evol. Microbiol.">
        <title>The Global Catalogue of Microorganisms (GCM) 10K type strain sequencing project: providing services to taxonomists for standard genome sequencing and annotation.</title>
        <authorList>
            <consortium name="The Broad Institute Genomics Platform"/>
            <consortium name="The Broad Institute Genome Sequencing Center for Infectious Disease"/>
            <person name="Wu L."/>
            <person name="Ma J."/>
        </authorList>
    </citation>
    <scope>NUCLEOTIDE SEQUENCE [LARGE SCALE GENOMIC DNA]</scope>
    <source>
        <strain evidence="4">CGMCC 4.7643</strain>
    </source>
</reference>
<evidence type="ECO:0000256" key="2">
    <source>
        <dbReference type="ARBA" id="ARBA00049106"/>
    </source>
</evidence>
<dbReference type="RefSeq" id="WP_345389828.1">
    <property type="nucleotide sequence ID" value="NZ_BAABHG010000003.1"/>
</dbReference>
<proteinExistence type="inferred from homology"/>
<protein>
    <submittedName>
        <fullName evidence="3">Nitroreductase/quinone reductase family protein</fullName>
    </submittedName>
</protein>
<gene>
    <name evidence="3" type="ORF">ACFSYJ_04975</name>
</gene>
<sequence length="134" mass="14521">MKIDLRAMNERVIADFRARGGQADGPPMLLLTTTGARSGRPHLTPLLFLPDAGRQVVFAAAGGAPEHPDWYRNLIADPEVTVETGGETFTARAAEVTGEERDRLFAAQAAVFDRLTEHQAKTGRPFPVIALTRA</sequence>
<evidence type="ECO:0000313" key="3">
    <source>
        <dbReference type="EMBL" id="MFD2457937.1"/>
    </source>
</evidence>
<dbReference type="PANTHER" id="PTHR39428:SF1">
    <property type="entry name" value="F420H(2)-DEPENDENT QUINONE REDUCTASE RV1261C"/>
    <property type="match status" value="1"/>
</dbReference>
<organism evidence="3 4">
    <name type="scientific">Amycolatopsis samaneae</name>
    <dbReference type="NCBI Taxonomy" id="664691"/>
    <lineage>
        <taxon>Bacteria</taxon>
        <taxon>Bacillati</taxon>
        <taxon>Actinomycetota</taxon>
        <taxon>Actinomycetes</taxon>
        <taxon>Pseudonocardiales</taxon>
        <taxon>Pseudonocardiaceae</taxon>
        <taxon>Amycolatopsis</taxon>
    </lineage>
</organism>
<dbReference type="Pfam" id="PF04075">
    <property type="entry name" value="F420H2_quin_red"/>
    <property type="match status" value="1"/>
</dbReference>
<dbReference type="Gene3D" id="2.30.110.10">
    <property type="entry name" value="Electron Transport, Fmn-binding Protein, Chain A"/>
    <property type="match status" value="1"/>
</dbReference>